<dbReference type="EMBL" id="LFNG01000016">
    <property type="protein sequence ID" value="KMQ70574.1"/>
    <property type="molecule type" value="Genomic_DNA"/>
</dbReference>
<reference evidence="3 4" key="1">
    <citation type="journal article" date="2004" name="Int. J. Syst. Evol. Microbiol.">
        <title>Kaistella koreensis gen. nov., sp. nov., a novel member of the Chryseobacterium-Bergeyella-Riemerella branch.</title>
        <authorList>
            <person name="Kim M.K."/>
            <person name="Im W.T."/>
            <person name="Shin Y.K."/>
            <person name="Lim J.H."/>
            <person name="Kim S.H."/>
            <person name="Lee B.C."/>
            <person name="Park M.Y."/>
            <person name="Lee K.Y."/>
            <person name="Lee S.T."/>
        </authorList>
    </citation>
    <scope>NUCLEOTIDE SEQUENCE [LARGE SCALE GENOMIC DNA]</scope>
    <source>
        <strain evidence="3 4">CCUG 49689</strain>
    </source>
</reference>
<feature type="compositionally biased region" description="Basic residues" evidence="1">
    <location>
        <begin position="1"/>
        <end position="14"/>
    </location>
</feature>
<feature type="region of interest" description="Disordered" evidence="1">
    <location>
        <begin position="1"/>
        <end position="31"/>
    </location>
</feature>
<evidence type="ECO:0000313" key="4">
    <source>
        <dbReference type="Proteomes" id="UP000035900"/>
    </source>
</evidence>
<evidence type="ECO:0000313" key="3">
    <source>
        <dbReference type="EMBL" id="KMQ70574.1"/>
    </source>
</evidence>
<protein>
    <submittedName>
        <fullName evidence="3">Uncharacterized protein</fullName>
    </submittedName>
</protein>
<gene>
    <name evidence="3" type="ORF">ACM44_11690</name>
</gene>
<comment type="caution">
    <text evidence="3">The sequence shown here is derived from an EMBL/GenBank/DDBJ whole genome shotgun (WGS) entry which is preliminary data.</text>
</comment>
<keyword evidence="2" id="KW-1133">Transmembrane helix</keyword>
<sequence length="89" mass="10428">MGKQVSKKRIKRQPSWKGQPTHPPAKSLRHNETEKEYGNEVLFSVSPFGTYSVSFWPALPFPFICFLFFLFLLEKYFFEGSSSAIYNRQ</sequence>
<dbReference type="AlphaFoldDB" id="A0A0J7IXQ2"/>
<evidence type="ECO:0000256" key="1">
    <source>
        <dbReference type="SAM" id="MobiDB-lite"/>
    </source>
</evidence>
<proteinExistence type="predicted"/>
<dbReference type="PATRIC" id="fig|1304281.5.peg.2506"/>
<accession>A0A0J7IXQ2</accession>
<organism evidence="3 4">
    <name type="scientific">Chryseobacterium koreense CCUG 49689</name>
    <dbReference type="NCBI Taxonomy" id="1304281"/>
    <lineage>
        <taxon>Bacteria</taxon>
        <taxon>Pseudomonadati</taxon>
        <taxon>Bacteroidota</taxon>
        <taxon>Flavobacteriia</taxon>
        <taxon>Flavobacteriales</taxon>
        <taxon>Weeksellaceae</taxon>
        <taxon>Chryseobacterium group</taxon>
        <taxon>Chryseobacterium</taxon>
    </lineage>
</organism>
<keyword evidence="2" id="KW-0472">Membrane</keyword>
<keyword evidence="4" id="KW-1185">Reference proteome</keyword>
<keyword evidence="2" id="KW-0812">Transmembrane</keyword>
<name>A0A0J7IXQ2_9FLAO</name>
<feature type="transmembrane region" description="Helical" evidence="2">
    <location>
        <begin position="53"/>
        <end position="73"/>
    </location>
</feature>
<evidence type="ECO:0000256" key="2">
    <source>
        <dbReference type="SAM" id="Phobius"/>
    </source>
</evidence>
<dbReference type="Proteomes" id="UP000035900">
    <property type="component" value="Unassembled WGS sequence"/>
</dbReference>